<protein>
    <submittedName>
        <fullName evidence="1">Uncharacterized protein</fullName>
    </submittedName>
</protein>
<accession>A0A1R1XML7</accession>
<comment type="caution">
    <text evidence="1">The sequence shown here is derived from an EMBL/GenBank/DDBJ whole genome shotgun (WGS) entry which is preliminary data.</text>
</comment>
<evidence type="ECO:0000313" key="2">
    <source>
        <dbReference type="Proteomes" id="UP000187429"/>
    </source>
</evidence>
<name>A0A1R1XML7_9FUNG</name>
<keyword evidence="2" id="KW-1185">Reference proteome</keyword>
<proteinExistence type="predicted"/>
<gene>
    <name evidence="1" type="ORF">AYI69_g8051</name>
</gene>
<dbReference type="Proteomes" id="UP000187429">
    <property type="component" value="Unassembled WGS sequence"/>
</dbReference>
<sequence length="67" mass="7608">MHAVGRFASDSSLAVLIQHLHIPPKQQSHFRYPKKIPVTDSTSMRTTARGERLHASREAWGLLTDDR</sequence>
<evidence type="ECO:0000313" key="1">
    <source>
        <dbReference type="EMBL" id="OMJ15864.1"/>
    </source>
</evidence>
<dbReference type="EMBL" id="LSSM01004090">
    <property type="protein sequence ID" value="OMJ15864.1"/>
    <property type="molecule type" value="Genomic_DNA"/>
</dbReference>
<organism evidence="1 2">
    <name type="scientific">Smittium culicis</name>
    <dbReference type="NCBI Taxonomy" id="133412"/>
    <lineage>
        <taxon>Eukaryota</taxon>
        <taxon>Fungi</taxon>
        <taxon>Fungi incertae sedis</taxon>
        <taxon>Zoopagomycota</taxon>
        <taxon>Kickxellomycotina</taxon>
        <taxon>Harpellomycetes</taxon>
        <taxon>Harpellales</taxon>
        <taxon>Legeriomycetaceae</taxon>
        <taxon>Smittium</taxon>
    </lineage>
</organism>
<reference evidence="2" key="1">
    <citation type="submission" date="2017-01" db="EMBL/GenBank/DDBJ databases">
        <authorList>
            <person name="Wang Y."/>
            <person name="White M."/>
            <person name="Kvist S."/>
            <person name="Moncalvo J.-M."/>
        </authorList>
    </citation>
    <scope>NUCLEOTIDE SEQUENCE [LARGE SCALE GENOMIC DNA]</scope>
    <source>
        <strain evidence="2">ID-206-W2</strain>
    </source>
</reference>
<dbReference type="AlphaFoldDB" id="A0A1R1XML7"/>